<evidence type="ECO:0000313" key="9">
    <source>
        <dbReference type="Ensembl" id="ENSSPUP00000006250.1"/>
    </source>
</evidence>
<keyword evidence="6" id="KW-0779">Telomere</keyword>
<reference evidence="9" key="1">
    <citation type="submission" date="2025-08" db="UniProtKB">
        <authorList>
            <consortium name="Ensembl"/>
        </authorList>
    </citation>
    <scope>IDENTIFICATION</scope>
</reference>
<dbReference type="GO" id="GO:0042162">
    <property type="term" value="F:telomeric DNA binding"/>
    <property type="evidence" value="ECO:0007669"/>
    <property type="project" value="TreeGrafter"/>
</dbReference>
<dbReference type="GO" id="GO:0045740">
    <property type="term" value="P:positive regulation of DNA replication"/>
    <property type="evidence" value="ECO:0007669"/>
    <property type="project" value="TreeGrafter"/>
</dbReference>
<keyword evidence="10" id="KW-1185">Reference proteome</keyword>
<dbReference type="Pfam" id="PF15489">
    <property type="entry name" value="CTC1"/>
    <property type="match status" value="1"/>
</dbReference>
<comment type="similarity">
    <text evidence="3">Belongs to the CTC1 family.</text>
</comment>
<accession>A0A8D0GCP9</accession>
<keyword evidence="5" id="KW-0158">Chromosome</keyword>
<dbReference type="PANTHER" id="PTHR14865:SF2">
    <property type="entry name" value="CST COMPLEX SUBUNIT CTC1"/>
    <property type="match status" value="1"/>
</dbReference>
<sequence length="248" mass="27138">VYCTYIASSCISVLSVSPICPLVSASPLGTSSCLPLVFLSRIPHSVSQARIFCHLSYVLSLSLHWICSLCNSIFKEGQCSRHNPPCPSRTGVSQAIARVLVEDGTGEALVVCRNQQVAKALALSSGEWEAVQSHVQRSGSVSIQHGGASVRPGTVEESEDLLVWYLRSMCRSPAVCRSILLTFSLSRKPSKLDQPDSLQLRRFPSGELEFVSRMGNRQNLTCLNIQEVDHETLLWLSNEKIKTSSSFG</sequence>
<dbReference type="GO" id="GO:0010833">
    <property type="term" value="P:telomere maintenance via telomere lengthening"/>
    <property type="evidence" value="ECO:0007669"/>
    <property type="project" value="TreeGrafter"/>
</dbReference>
<dbReference type="InterPro" id="IPR029156">
    <property type="entry name" value="CTC1"/>
</dbReference>
<dbReference type="GO" id="GO:1990879">
    <property type="term" value="C:CST complex"/>
    <property type="evidence" value="ECO:0007669"/>
    <property type="project" value="TreeGrafter"/>
</dbReference>
<dbReference type="AlphaFoldDB" id="A0A8D0GCP9"/>
<dbReference type="Ensembl" id="ENSSPUT00000006654.1">
    <property type="protein sequence ID" value="ENSSPUP00000006250.1"/>
    <property type="gene ID" value="ENSSPUG00000004822.1"/>
</dbReference>
<comment type="subcellular location">
    <subcellularLocation>
        <location evidence="2">Chromosome</location>
        <location evidence="2">Telomere</location>
    </subcellularLocation>
    <subcellularLocation>
        <location evidence="1">Nucleus</location>
    </subcellularLocation>
</comment>
<evidence type="ECO:0000256" key="7">
    <source>
        <dbReference type="ARBA" id="ARBA00023125"/>
    </source>
</evidence>
<evidence type="ECO:0000256" key="5">
    <source>
        <dbReference type="ARBA" id="ARBA00022454"/>
    </source>
</evidence>
<evidence type="ECO:0000256" key="3">
    <source>
        <dbReference type="ARBA" id="ARBA00006332"/>
    </source>
</evidence>
<evidence type="ECO:0000256" key="1">
    <source>
        <dbReference type="ARBA" id="ARBA00004123"/>
    </source>
</evidence>
<dbReference type="Proteomes" id="UP000694392">
    <property type="component" value="Unplaced"/>
</dbReference>
<evidence type="ECO:0000256" key="4">
    <source>
        <dbReference type="ARBA" id="ARBA00016175"/>
    </source>
</evidence>
<name>A0A8D0GCP9_SPHPU</name>
<evidence type="ECO:0000256" key="2">
    <source>
        <dbReference type="ARBA" id="ARBA00004574"/>
    </source>
</evidence>
<dbReference type="InterPro" id="IPR042617">
    <property type="entry name" value="CTC1-like"/>
</dbReference>
<dbReference type="OMA" id="QARIFCH"/>
<dbReference type="GeneTree" id="ENSGT00390000011553"/>
<evidence type="ECO:0000256" key="8">
    <source>
        <dbReference type="ARBA" id="ARBA00023242"/>
    </source>
</evidence>
<dbReference type="GO" id="GO:0003697">
    <property type="term" value="F:single-stranded DNA binding"/>
    <property type="evidence" value="ECO:0007669"/>
    <property type="project" value="InterPro"/>
</dbReference>
<reference evidence="9" key="2">
    <citation type="submission" date="2025-09" db="UniProtKB">
        <authorList>
            <consortium name="Ensembl"/>
        </authorList>
    </citation>
    <scope>IDENTIFICATION</scope>
</reference>
<dbReference type="PANTHER" id="PTHR14865">
    <property type="entry name" value="CST COMPLEX SUBUNIT CTC1"/>
    <property type="match status" value="1"/>
</dbReference>
<keyword evidence="8" id="KW-0539">Nucleus</keyword>
<keyword evidence="7" id="KW-0238">DNA-binding</keyword>
<organism evidence="9 10">
    <name type="scientific">Sphenodon punctatus</name>
    <name type="common">Tuatara</name>
    <name type="synonym">Hatteria punctata</name>
    <dbReference type="NCBI Taxonomy" id="8508"/>
    <lineage>
        <taxon>Eukaryota</taxon>
        <taxon>Metazoa</taxon>
        <taxon>Chordata</taxon>
        <taxon>Craniata</taxon>
        <taxon>Vertebrata</taxon>
        <taxon>Euteleostomi</taxon>
        <taxon>Lepidosauria</taxon>
        <taxon>Sphenodontia</taxon>
        <taxon>Sphenodontidae</taxon>
        <taxon>Sphenodon</taxon>
    </lineage>
</organism>
<proteinExistence type="inferred from homology"/>
<evidence type="ECO:0000256" key="6">
    <source>
        <dbReference type="ARBA" id="ARBA00022895"/>
    </source>
</evidence>
<protein>
    <recommendedName>
        <fullName evidence="4">CST complex subunit CTC1</fullName>
    </recommendedName>
</protein>
<evidence type="ECO:0000313" key="10">
    <source>
        <dbReference type="Proteomes" id="UP000694392"/>
    </source>
</evidence>